<dbReference type="EMBL" id="JBHSFQ010000038">
    <property type="protein sequence ID" value="MFC4565460.1"/>
    <property type="molecule type" value="Genomic_DNA"/>
</dbReference>
<proteinExistence type="predicted"/>
<protein>
    <submittedName>
        <fullName evidence="1">Uncharacterized protein</fullName>
    </submittedName>
</protein>
<dbReference type="RefSeq" id="WP_378579433.1">
    <property type="nucleotide sequence ID" value="NZ_JBHSFQ010000038.1"/>
</dbReference>
<name>A0ABV9E2Q7_9ACTN</name>
<organism evidence="1 2">
    <name type="scientific">Nocardiopsis mangrovi</name>
    <dbReference type="NCBI Taxonomy" id="1179818"/>
    <lineage>
        <taxon>Bacteria</taxon>
        <taxon>Bacillati</taxon>
        <taxon>Actinomycetota</taxon>
        <taxon>Actinomycetes</taxon>
        <taxon>Streptosporangiales</taxon>
        <taxon>Nocardiopsidaceae</taxon>
        <taxon>Nocardiopsis</taxon>
    </lineage>
</organism>
<sequence length="198" mass="20851">MDAVTYAAVVDVCARLAGRMSDVALGAARDFYSVGEWDLAEGTLLVNLEYEGVTLTREERELIRSTLEDPDAPELAAVAVIEAVPPPRYRFAPAAPAGAPDPAPADRILSADAPLHGGRLLRRTWREPCSGARDAAGWVYVLEVAAGADALSAACGLGSRLSTLPCESRCVLEAVAERRPLPPYQAAAVAAARVVWAA</sequence>
<gene>
    <name evidence="1" type="ORF">ACFO4E_26685</name>
</gene>
<evidence type="ECO:0000313" key="1">
    <source>
        <dbReference type="EMBL" id="MFC4565460.1"/>
    </source>
</evidence>
<reference evidence="2" key="1">
    <citation type="journal article" date="2019" name="Int. J. Syst. Evol. Microbiol.">
        <title>The Global Catalogue of Microorganisms (GCM) 10K type strain sequencing project: providing services to taxonomists for standard genome sequencing and annotation.</title>
        <authorList>
            <consortium name="The Broad Institute Genomics Platform"/>
            <consortium name="The Broad Institute Genome Sequencing Center for Infectious Disease"/>
            <person name="Wu L."/>
            <person name="Ma J."/>
        </authorList>
    </citation>
    <scope>NUCLEOTIDE SEQUENCE [LARGE SCALE GENOMIC DNA]</scope>
    <source>
        <strain evidence="2">XZYJ18</strain>
    </source>
</reference>
<keyword evidence="2" id="KW-1185">Reference proteome</keyword>
<evidence type="ECO:0000313" key="2">
    <source>
        <dbReference type="Proteomes" id="UP001595923"/>
    </source>
</evidence>
<accession>A0ABV9E2Q7</accession>
<dbReference type="Proteomes" id="UP001595923">
    <property type="component" value="Unassembled WGS sequence"/>
</dbReference>
<comment type="caution">
    <text evidence="1">The sequence shown here is derived from an EMBL/GenBank/DDBJ whole genome shotgun (WGS) entry which is preliminary data.</text>
</comment>